<comment type="caution">
    <text evidence="2">The sequence shown here is derived from an EMBL/GenBank/DDBJ whole genome shotgun (WGS) entry which is preliminary data.</text>
</comment>
<name>A0A398D2L1_9BACT</name>
<dbReference type="InterPro" id="IPR027417">
    <property type="entry name" value="P-loop_NTPase"/>
</dbReference>
<dbReference type="InterPro" id="IPR005118">
    <property type="entry name" value="TRCF_C"/>
</dbReference>
<dbReference type="Proteomes" id="UP000266260">
    <property type="component" value="Unassembled WGS sequence"/>
</dbReference>
<gene>
    <name evidence="2" type="ORF">SMC6_03575</name>
</gene>
<dbReference type="GO" id="GO:0006281">
    <property type="term" value="P:DNA repair"/>
    <property type="evidence" value="ECO:0007669"/>
    <property type="project" value="InterPro"/>
</dbReference>
<dbReference type="Pfam" id="PF03461">
    <property type="entry name" value="TRCF"/>
    <property type="match status" value="1"/>
</dbReference>
<dbReference type="RefSeq" id="WP_119175519.1">
    <property type="nucleotide sequence ID" value="NZ_QXIT01000068.1"/>
</dbReference>
<dbReference type="SUPFAM" id="SSF143517">
    <property type="entry name" value="TRCF domain-like"/>
    <property type="match status" value="1"/>
</dbReference>
<reference evidence="2 3" key="1">
    <citation type="submission" date="2018-09" db="EMBL/GenBank/DDBJ databases">
        <title>Discovery and Ecogenomic Context for Candidatus Cryosericales, a Global Caldiserica Order Active in Thawing Permafrost.</title>
        <authorList>
            <person name="Martinez M.A."/>
            <person name="Woodcroft B.J."/>
            <person name="Ignacio Espinoza J.C."/>
            <person name="Zayed A."/>
            <person name="Singleton C.M."/>
            <person name="Boyd J."/>
            <person name="Li Y.-F."/>
            <person name="Purvine S."/>
            <person name="Maughan H."/>
            <person name="Hodgkins S.B."/>
            <person name="Anderson D."/>
            <person name="Sederholm M."/>
            <person name="Temperton B."/>
            <person name="Saleska S.R."/>
            <person name="Tyson G.W."/>
            <person name="Rich V.I."/>
        </authorList>
    </citation>
    <scope>NUCLEOTIDE SEQUENCE [LARGE SCALE GENOMIC DNA]</scope>
    <source>
        <strain evidence="2 3">SMC6</strain>
    </source>
</reference>
<keyword evidence="3" id="KW-1185">Reference proteome</keyword>
<protein>
    <recommendedName>
        <fullName evidence="1">Transcription-repair-coupling factor C-terminal domain-containing protein</fullName>
    </recommendedName>
</protein>
<accession>A0A398D2L1</accession>
<sequence>MRESVAFKRLEAIASAVDFGAGLQIALKDLELRGAGDVLGVKQSGRFSDVGYHMFLSMVEEEIMRVRGQYSEPVAKPVIILGVSAFIPETYVADSGERLALYNAVERAGGQDLTALEERTIDRYGTLPSEVEGIFALKRLELSLIPLGVSSVKESGHVLVLEFGAEEAATRFLRTHVDQVAHARTVRDSVVLPMKADQKPLTLLSSLLSGSETVH</sequence>
<dbReference type="Gene3D" id="3.90.1150.50">
    <property type="entry name" value="Transcription-repair-coupling factor, D7 domain"/>
    <property type="match status" value="1"/>
</dbReference>
<evidence type="ECO:0000313" key="2">
    <source>
        <dbReference type="EMBL" id="RIE08760.1"/>
    </source>
</evidence>
<evidence type="ECO:0000259" key="1">
    <source>
        <dbReference type="SMART" id="SM00982"/>
    </source>
</evidence>
<evidence type="ECO:0000313" key="3">
    <source>
        <dbReference type="Proteomes" id="UP000266260"/>
    </source>
</evidence>
<dbReference type="InterPro" id="IPR037235">
    <property type="entry name" value="TRCF-like_C_D7"/>
</dbReference>
<dbReference type="EMBL" id="QXIT01000068">
    <property type="protein sequence ID" value="RIE08760.1"/>
    <property type="molecule type" value="Genomic_DNA"/>
</dbReference>
<dbReference type="AlphaFoldDB" id="A0A398D2L1"/>
<proteinExistence type="predicted"/>
<dbReference type="SMART" id="SM00982">
    <property type="entry name" value="TRCF"/>
    <property type="match status" value="1"/>
</dbReference>
<organism evidence="2 3">
    <name type="scientific">Candidatus Cryosericum odellii</name>
    <dbReference type="NCBI Taxonomy" id="2290917"/>
    <lineage>
        <taxon>Bacteria</taxon>
        <taxon>Pseudomonadati</taxon>
        <taxon>Caldisericota/Cryosericota group</taxon>
        <taxon>Candidatus Cryosericota</taxon>
        <taxon>Candidatus Cryosericia</taxon>
        <taxon>Candidatus Cryosericales</taxon>
        <taxon>Candidatus Cryosericaceae</taxon>
        <taxon>Candidatus Cryosericum</taxon>
    </lineage>
</organism>
<feature type="domain" description="Transcription-repair-coupling factor C-terminal" evidence="1">
    <location>
        <begin position="80"/>
        <end position="174"/>
    </location>
</feature>
<dbReference type="Gene3D" id="3.40.50.300">
    <property type="entry name" value="P-loop containing nucleotide triphosphate hydrolases"/>
    <property type="match status" value="1"/>
</dbReference>